<accession>A0ABM3RR12</accession>
<dbReference type="CDD" id="cd05381">
    <property type="entry name" value="CAP_PR-1"/>
    <property type="match status" value="1"/>
</dbReference>
<feature type="chain" id="PRO_5045193659" evidence="3">
    <location>
        <begin position="27"/>
        <end position="173"/>
    </location>
</feature>
<sequence length="173" mass="19529">MGAKLIISFLFLGTLLLFSYPKPCLASSSEAPTPKDVINSYLKPHNKVRASLGLSPFEWSEELANYARWWAHVRQGDCAMIHSHSDHGENLFWGSTGKEWTGQDAVDFWAGEKKYYDYKTNTCASGQECAHYTQIAWKQSKKLGCAKLTCTNGYTFITCNYDPHGNIMGQRPF</sequence>
<dbReference type="Proteomes" id="UP000813463">
    <property type="component" value="Chromosome 1"/>
</dbReference>
<dbReference type="RefSeq" id="XP_056698051.1">
    <property type="nucleotide sequence ID" value="XM_056842073.1"/>
</dbReference>
<gene>
    <name evidence="6" type="primary">LOC130471774</name>
</gene>
<evidence type="ECO:0000256" key="1">
    <source>
        <dbReference type="ARBA" id="ARBA00003143"/>
    </source>
</evidence>
<comment type="function">
    <text evidence="1">Probably involved in the defense reaction of plants against pathogens.</text>
</comment>
<evidence type="ECO:0000256" key="3">
    <source>
        <dbReference type="SAM" id="SignalP"/>
    </source>
</evidence>
<protein>
    <submittedName>
        <fullName evidence="6">Pathogenesis-related protein PRB1-3</fullName>
    </submittedName>
</protein>
<evidence type="ECO:0000256" key="2">
    <source>
        <dbReference type="ARBA" id="ARBA00023265"/>
    </source>
</evidence>
<keyword evidence="5" id="KW-1185">Reference proteome</keyword>
<keyword evidence="3" id="KW-0732">Signal</keyword>
<dbReference type="PROSITE" id="PS01010">
    <property type="entry name" value="CRISP_2"/>
    <property type="match status" value="1"/>
</dbReference>
<name>A0ABM3RR12_SPIOL</name>
<dbReference type="Pfam" id="PF00188">
    <property type="entry name" value="CAP"/>
    <property type="match status" value="1"/>
</dbReference>
<evidence type="ECO:0000259" key="4">
    <source>
        <dbReference type="SMART" id="SM00198"/>
    </source>
</evidence>
<dbReference type="PRINTS" id="PR00837">
    <property type="entry name" value="V5TPXLIKE"/>
</dbReference>
<reference evidence="6" key="2">
    <citation type="submission" date="2025-08" db="UniProtKB">
        <authorList>
            <consortium name="RefSeq"/>
        </authorList>
    </citation>
    <scope>IDENTIFICATION</scope>
    <source>
        <tissue evidence="6">Leaf</tissue>
    </source>
</reference>
<evidence type="ECO:0000313" key="6">
    <source>
        <dbReference type="RefSeq" id="XP_056698051.1"/>
    </source>
</evidence>
<dbReference type="InterPro" id="IPR035940">
    <property type="entry name" value="CAP_sf"/>
</dbReference>
<dbReference type="InterPro" id="IPR014044">
    <property type="entry name" value="CAP_dom"/>
</dbReference>
<dbReference type="PANTHER" id="PTHR10334">
    <property type="entry name" value="CYSTEINE-RICH SECRETORY PROTEIN-RELATED"/>
    <property type="match status" value="1"/>
</dbReference>
<feature type="signal peptide" evidence="3">
    <location>
        <begin position="1"/>
        <end position="26"/>
    </location>
</feature>
<organism evidence="5 6">
    <name type="scientific">Spinacia oleracea</name>
    <name type="common">Spinach</name>
    <dbReference type="NCBI Taxonomy" id="3562"/>
    <lineage>
        <taxon>Eukaryota</taxon>
        <taxon>Viridiplantae</taxon>
        <taxon>Streptophyta</taxon>
        <taxon>Embryophyta</taxon>
        <taxon>Tracheophyta</taxon>
        <taxon>Spermatophyta</taxon>
        <taxon>Magnoliopsida</taxon>
        <taxon>eudicotyledons</taxon>
        <taxon>Gunneridae</taxon>
        <taxon>Pentapetalae</taxon>
        <taxon>Caryophyllales</taxon>
        <taxon>Chenopodiaceae</taxon>
        <taxon>Chenopodioideae</taxon>
        <taxon>Anserineae</taxon>
        <taxon>Spinacia</taxon>
    </lineage>
</organism>
<evidence type="ECO:0000313" key="5">
    <source>
        <dbReference type="Proteomes" id="UP000813463"/>
    </source>
</evidence>
<dbReference type="PRINTS" id="PR00838">
    <property type="entry name" value="V5ALLERGEN"/>
</dbReference>
<dbReference type="InterPro" id="IPR001283">
    <property type="entry name" value="CRISP-related"/>
</dbReference>
<keyword evidence="2" id="KW-0568">Pathogenesis-related protein</keyword>
<dbReference type="InterPro" id="IPR018244">
    <property type="entry name" value="Allrgn_V5/Tpx1_CS"/>
</dbReference>
<reference evidence="5" key="1">
    <citation type="journal article" date="2021" name="Nat. Commun.">
        <title>Genomic analyses provide insights into spinach domestication and the genetic basis of agronomic traits.</title>
        <authorList>
            <person name="Cai X."/>
            <person name="Sun X."/>
            <person name="Xu C."/>
            <person name="Sun H."/>
            <person name="Wang X."/>
            <person name="Ge C."/>
            <person name="Zhang Z."/>
            <person name="Wang Q."/>
            <person name="Fei Z."/>
            <person name="Jiao C."/>
            <person name="Wang Q."/>
        </authorList>
    </citation>
    <scope>NUCLEOTIDE SEQUENCE [LARGE SCALE GENOMIC DNA]</scope>
    <source>
        <strain evidence="5">cv. Varoflay</strain>
    </source>
</reference>
<dbReference type="SUPFAM" id="SSF55797">
    <property type="entry name" value="PR-1-like"/>
    <property type="match status" value="1"/>
</dbReference>
<feature type="domain" description="SCP" evidence="4">
    <location>
        <begin position="36"/>
        <end position="169"/>
    </location>
</feature>
<dbReference type="GeneID" id="130471774"/>
<dbReference type="SMART" id="SM00198">
    <property type="entry name" value="SCP"/>
    <property type="match status" value="1"/>
</dbReference>
<proteinExistence type="predicted"/>
<dbReference type="InterPro" id="IPR002413">
    <property type="entry name" value="V5_allergen-like"/>
</dbReference>
<dbReference type="Gene3D" id="3.40.33.10">
    <property type="entry name" value="CAP"/>
    <property type="match status" value="1"/>
</dbReference>
<keyword evidence="2" id="KW-0611">Plant defense</keyword>